<proteinExistence type="predicted"/>
<reference evidence="7 8" key="1">
    <citation type="submission" date="2014-11" db="EMBL/GenBank/DDBJ databases">
        <authorList>
            <person name="Zhu J."/>
            <person name="Qi W."/>
            <person name="Song R."/>
        </authorList>
    </citation>
    <scope>NUCLEOTIDE SEQUENCE [LARGE SCALE GENOMIC DNA]</scope>
</reference>
<dbReference type="SUPFAM" id="SSF54814">
    <property type="entry name" value="Prokaryotic type KH domain (KH-domain type II)"/>
    <property type="match status" value="1"/>
</dbReference>
<evidence type="ECO:0000256" key="2">
    <source>
        <dbReference type="ARBA" id="ARBA00022741"/>
    </source>
</evidence>
<dbReference type="PhylomeDB" id="A0A0G4EX21"/>
<feature type="coiled-coil region" evidence="4">
    <location>
        <begin position="12"/>
        <end position="64"/>
    </location>
</feature>
<keyword evidence="8" id="KW-1185">Reference proteome</keyword>
<dbReference type="FunCoup" id="A0A0G4EX21">
    <property type="interactions" value="463"/>
</dbReference>
<dbReference type="Proteomes" id="UP000041254">
    <property type="component" value="Unassembled WGS sequence"/>
</dbReference>
<gene>
    <name evidence="7" type="ORF">Vbra_2177</name>
</gene>
<dbReference type="SUPFAM" id="SSF52540">
    <property type="entry name" value="P-loop containing nucleoside triphosphate hydrolases"/>
    <property type="match status" value="1"/>
</dbReference>
<keyword evidence="4" id="KW-0175">Coiled coil</keyword>
<sequence length="903" mass="102911">MSDAASSHTISAEMLENIMNDLRRSMDRERQQYDRRIEELQAQRDQALERAHRAEDELRETRARQAQNDHIVPRTIVHYGGLYYGTVVNGVPQGTGVLRSLDGERKRYEGEWKSGKHHGKGTEFSQGTAVYEGDFVDGKRHGHGEEFVNGKVTYRGVWVRGEKKEAGVAIGMLWEGHFYHGATLDGRPHGEGALRDNHDNVVYKGQWTNGRGHGEEFDSHCRVIYRGEWEHCKRHGCGKALDDGGRATYEGDWRHGKRHGQGKAYYDYEGTVLWFDGEWREGLAHSGTLFPDGTWRGEKNADGSPWYPITPIQWQAEEEIPDIDLRVGWHYGKLHQWLQYRGVSGYFLLVHCDSEYKLVRPMPNAGRRGTEEARQQEGGDGMDKPTAATAKGGGFAADAQRSTYKGPMILRGQVPTEAMFNTWDTISQPENPKGLTVALIGLPNAGKTSLLNAFLPHRIAAVSPKVNTTRREIRGIVTDEASSTQLVFIDAPGILPSHQRKFARELANTAWRGYEAADLALFVVDAVKRPTQDLFDLVRRLAPRRSILEEYTDWAMEEDRAERERIQQRRLYQQQFRHTYNNNQHHNQQQHEAMSDDPSASPSPSPSPPRKYMTLTADTTGEGEVSLTHYANTHEDGGEFDANTYSVPGFTQRGVELLPWAVERQPSSSPADHPSFPSSVLETQAAIQSQRQRDQFSLSLVGGDGAAPTSEVDYRSERERLIPVILVLNKVDKASQDRYVEWRANEFTSYASFEKIFYVSAKRGDGVDDLKAYLMSRARPRTWMCPPDMVTTQSKVQLVEEMIATYLYCWFNKQVPYRIEQKTVGWTPRLDGSLIIEQELLAEDNVVAMMICGIRNRIIFQMRKHVIHRLQQLWGHRVHLFIHVKARRHRVSKYMQDAIPVKD</sequence>
<dbReference type="Gene3D" id="3.40.50.300">
    <property type="entry name" value="P-loop containing nucleotide triphosphate hydrolases"/>
    <property type="match status" value="2"/>
</dbReference>
<dbReference type="EMBL" id="CDMY01000331">
    <property type="protein sequence ID" value="CEM02634.1"/>
    <property type="molecule type" value="Genomic_DNA"/>
</dbReference>
<dbReference type="VEuPathDB" id="CryptoDB:Vbra_2177"/>
<dbReference type="InterPro" id="IPR006073">
    <property type="entry name" value="GTP-bd"/>
</dbReference>
<accession>A0A0G4EX21</accession>
<dbReference type="SUPFAM" id="SSF82185">
    <property type="entry name" value="Histone H3 K4-specific methyltransferase SET7/9 N-terminal domain"/>
    <property type="match status" value="2"/>
</dbReference>
<dbReference type="SMART" id="SM00698">
    <property type="entry name" value="MORN"/>
    <property type="match status" value="4"/>
</dbReference>
<dbReference type="InterPro" id="IPR030388">
    <property type="entry name" value="G_ERA_dom"/>
</dbReference>
<dbReference type="Gene3D" id="3.30.300.20">
    <property type="match status" value="1"/>
</dbReference>
<dbReference type="PANTHER" id="PTHR42698:SF1">
    <property type="entry name" value="GTPASE ERA, MITOCHONDRIAL"/>
    <property type="match status" value="1"/>
</dbReference>
<dbReference type="GO" id="GO:0005525">
    <property type="term" value="F:GTP binding"/>
    <property type="evidence" value="ECO:0007669"/>
    <property type="project" value="UniProtKB-KW"/>
</dbReference>
<feature type="compositionally biased region" description="Basic and acidic residues" evidence="5">
    <location>
        <begin position="368"/>
        <end position="383"/>
    </location>
</feature>
<evidence type="ECO:0000259" key="6">
    <source>
        <dbReference type="Pfam" id="PF01926"/>
    </source>
</evidence>
<evidence type="ECO:0000256" key="3">
    <source>
        <dbReference type="ARBA" id="ARBA00023134"/>
    </source>
</evidence>
<dbReference type="Pfam" id="PF01926">
    <property type="entry name" value="MMR_HSR1"/>
    <property type="match status" value="1"/>
</dbReference>
<dbReference type="InterPro" id="IPR003409">
    <property type="entry name" value="MORN"/>
</dbReference>
<dbReference type="GO" id="GO:0019843">
    <property type="term" value="F:rRNA binding"/>
    <property type="evidence" value="ECO:0007669"/>
    <property type="project" value="TreeGrafter"/>
</dbReference>
<dbReference type="OrthoDB" id="8954335at2759"/>
<keyword evidence="1" id="KW-0677">Repeat</keyword>
<feature type="region of interest" description="Disordered" evidence="5">
    <location>
        <begin position="585"/>
        <end position="615"/>
    </location>
</feature>
<dbReference type="GO" id="GO:0000028">
    <property type="term" value="P:ribosomal small subunit assembly"/>
    <property type="evidence" value="ECO:0007669"/>
    <property type="project" value="TreeGrafter"/>
</dbReference>
<feature type="compositionally biased region" description="Low complexity" evidence="5">
    <location>
        <begin position="585"/>
        <end position="600"/>
    </location>
</feature>
<protein>
    <recommendedName>
        <fullName evidence="6">G domain-containing protein</fullName>
    </recommendedName>
</protein>
<dbReference type="InterPro" id="IPR015946">
    <property type="entry name" value="KH_dom-like_a/b"/>
</dbReference>
<dbReference type="AlphaFoldDB" id="A0A0G4EX21"/>
<dbReference type="InterPro" id="IPR027417">
    <property type="entry name" value="P-loop_NTPase"/>
</dbReference>
<dbReference type="CDD" id="cd22534">
    <property type="entry name" value="KH-II_Era"/>
    <property type="match status" value="1"/>
</dbReference>
<evidence type="ECO:0000313" key="7">
    <source>
        <dbReference type="EMBL" id="CEM02634.1"/>
    </source>
</evidence>
<dbReference type="CDD" id="cd00882">
    <property type="entry name" value="Ras_like_GTPase"/>
    <property type="match status" value="1"/>
</dbReference>
<feature type="domain" description="G" evidence="6">
    <location>
        <begin position="436"/>
        <end position="536"/>
    </location>
</feature>
<dbReference type="InParanoid" id="A0A0G4EX21"/>
<dbReference type="InterPro" id="IPR005662">
    <property type="entry name" value="GTPase_Era-like"/>
</dbReference>
<keyword evidence="3" id="KW-0342">GTP-binding</keyword>
<dbReference type="InterPro" id="IPR009019">
    <property type="entry name" value="KH_sf_prok-type"/>
</dbReference>
<keyword evidence="2" id="KW-0547">Nucleotide-binding</keyword>
<dbReference type="Gene3D" id="2.20.110.10">
    <property type="entry name" value="Histone H3 K4-specific methyltransferase SET7/9 N-terminal domain"/>
    <property type="match status" value="2"/>
</dbReference>
<dbReference type="STRING" id="1169540.A0A0G4EX21"/>
<feature type="region of interest" description="Disordered" evidence="5">
    <location>
        <begin position="363"/>
        <end position="395"/>
    </location>
</feature>
<evidence type="ECO:0000256" key="1">
    <source>
        <dbReference type="ARBA" id="ARBA00022737"/>
    </source>
</evidence>
<evidence type="ECO:0000313" key="8">
    <source>
        <dbReference type="Proteomes" id="UP000041254"/>
    </source>
</evidence>
<name>A0A0G4EX21_VITBC</name>
<dbReference type="GO" id="GO:0043024">
    <property type="term" value="F:ribosomal small subunit binding"/>
    <property type="evidence" value="ECO:0007669"/>
    <property type="project" value="TreeGrafter"/>
</dbReference>
<dbReference type="CDD" id="cd04163">
    <property type="entry name" value="Era"/>
    <property type="match status" value="1"/>
</dbReference>
<evidence type="ECO:0000256" key="5">
    <source>
        <dbReference type="SAM" id="MobiDB-lite"/>
    </source>
</evidence>
<organism evidence="7 8">
    <name type="scientific">Vitrella brassicaformis (strain CCMP3155)</name>
    <dbReference type="NCBI Taxonomy" id="1169540"/>
    <lineage>
        <taxon>Eukaryota</taxon>
        <taxon>Sar</taxon>
        <taxon>Alveolata</taxon>
        <taxon>Colpodellida</taxon>
        <taxon>Vitrellaceae</taxon>
        <taxon>Vitrella</taxon>
    </lineage>
</organism>
<dbReference type="Pfam" id="PF02493">
    <property type="entry name" value="MORN"/>
    <property type="match status" value="7"/>
</dbReference>
<dbReference type="PANTHER" id="PTHR42698">
    <property type="entry name" value="GTPASE ERA"/>
    <property type="match status" value="1"/>
</dbReference>
<evidence type="ECO:0000256" key="4">
    <source>
        <dbReference type="SAM" id="Coils"/>
    </source>
</evidence>